<feature type="signal peptide" evidence="4">
    <location>
        <begin position="1"/>
        <end position="27"/>
    </location>
</feature>
<dbReference type="InterPro" id="IPR036770">
    <property type="entry name" value="Ankyrin_rpt-contain_sf"/>
</dbReference>
<dbReference type="EMBL" id="JAXOJX010000028">
    <property type="protein sequence ID" value="MDZ5458312.1"/>
    <property type="molecule type" value="Genomic_DNA"/>
</dbReference>
<keyword evidence="6" id="KW-1185">Reference proteome</keyword>
<evidence type="ECO:0000256" key="4">
    <source>
        <dbReference type="SAM" id="SignalP"/>
    </source>
</evidence>
<gene>
    <name evidence="5" type="ORF">SM757_17190</name>
</gene>
<dbReference type="Gene3D" id="1.25.40.20">
    <property type="entry name" value="Ankyrin repeat-containing domain"/>
    <property type="match status" value="3"/>
</dbReference>
<accession>A0ABU5IGQ1</accession>
<evidence type="ECO:0000256" key="2">
    <source>
        <dbReference type="ARBA" id="ARBA00023043"/>
    </source>
</evidence>
<dbReference type="PANTHER" id="PTHR24171">
    <property type="entry name" value="ANKYRIN REPEAT DOMAIN-CONTAINING PROTEIN 39-RELATED"/>
    <property type="match status" value="1"/>
</dbReference>
<sequence length="217" mass="23262">MKPGLIRRRAMAGIAAACLSSGRLAWAGSYEDFFKAVERDDGLTVTALLKRGFDPNSRDERGQPALTLAFKEDSLKAAAALWAHPQLDLEAVNAANETPLMMAALRGHVEWMQRLIQRGAQVHREGWAPIHYAASSPEVEPVEVMIKAAAPVDALSPNGSTPLMMAAGYGAIDAARLLLRRGADAKLLNKRGMSAADFAKSAGRDGLADELSAAMRR</sequence>
<keyword evidence="2 3" id="KW-0040">ANK repeat</keyword>
<feature type="repeat" description="ANK" evidence="3">
    <location>
        <begin position="158"/>
        <end position="190"/>
    </location>
</feature>
<protein>
    <submittedName>
        <fullName evidence="5">Ankyrin repeat domain-containing protein</fullName>
    </submittedName>
</protein>
<evidence type="ECO:0000313" key="6">
    <source>
        <dbReference type="Proteomes" id="UP001293718"/>
    </source>
</evidence>
<keyword evidence="4" id="KW-0732">Signal</keyword>
<keyword evidence="1" id="KW-0677">Repeat</keyword>
<feature type="repeat" description="ANK" evidence="3">
    <location>
        <begin position="95"/>
        <end position="127"/>
    </location>
</feature>
<dbReference type="RefSeq" id="WP_322466419.1">
    <property type="nucleotide sequence ID" value="NZ_JAXOJX010000028.1"/>
</dbReference>
<dbReference type="SMART" id="SM00248">
    <property type="entry name" value="ANK"/>
    <property type="match status" value="4"/>
</dbReference>
<dbReference type="InterPro" id="IPR002110">
    <property type="entry name" value="Ankyrin_rpt"/>
</dbReference>
<dbReference type="PROSITE" id="PS50088">
    <property type="entry name" value="ANK_REPEAT"/>
    <property type="match status" value="3"/>
</dbReference>
<feature type="repeat" description="ANK" evidence="3">
    <location>
        <begin position="125"/>
        <end position="157"/>
    </location>
</feature>
<feature type="chain" id="PRO_5047534499" evidence="4">
    <location>
        <begin position="28"/>
        <end position="217"/>
    </location>
</feature>
<organism evidence="5 6">
    <name type="scientific">Azohydromonas lata</name>
    <dbReference type="NCBI Taxonomy" id="45677"/>
    <lineage>
        <taxon>Bacteria</taxon>
        <taxon>Pseudomonadati</taxon>
        <taxon>Pseudomonadota</taxon>
        <taxon>Betaproteobacteria</taxon>
        <taxon>Burkholderiales</taxon>
        <taxon>Sphaerotilaceae</taxon>
        <taxon>Azohydromonas</taxon>
    </lineage>
</organism>
<name>A0ABU5IGQ1_9BURK</name>
<comment type="caution">
    <text evidence="5">The sequence shown here is derived from an EMBL/GenBank/DDBJ whole genome shotgun (WGS) entry which is preliminary data.</text>
</comment>
<reference evidence="5 6" key="1">
    <citation type="submission" date="2023-11" db="EMBL/GenBank/DDBJ databases">
        <title>Draft genome of Azohydromonas lata strain H1 (DSM1123), a polyhydroxyalkanoate producer.</title>
        <authorList>
            <person name="Traversa D."/>
            <person name="D'Addabbo P."/>
            <person name="Pazzani C."/>
            <person name="Manzari C."/>
            <person name="Chiara M."/>
            <person name="Scrascia M."/>
        </authorList>
    </citation>
    <scope>NUCLEOTIDE SEQUENCE [LARGE SCALE GENOMIC DNA]</scope>
    <source>
        <strain evidence="5 6">H1</strain>
    </source>
</reference>
<dbReference type="PROSITE" id="PS50297">
    <property type="entry name" value="ANK_REP_REGION"/>
    <property type="match status" value="2"/>
</dbReference>
<evidence type="ECO:0000313" key="5">
    <source>
        <dbReference type="EMBL" id="MDZ5458312.1"/>
    </source>
</evidence>
<dbReference type="Proteomes" id="UP001293718">
    <property type="component" value="Unassembled WGS sequence"/>
</dbReference>
<evidence type="ECO:0000256" key="3">
    <source>
        <dbReference type="PROSITE-ProRule" id="PRU00023"/>
    </source>
</evidence>
<dbReference type="SUPFAM" id="SSF48403">
    <property type="entry name" value="Ankyrin repeat"/>
    <property type="match status" value="1"/>
</dbReference>
<proteinExistence type="predicted"/>
<dbReference type="Pfam" id="PF12796">
    <property type="entry name" value="Ank_2"/>
    <property type="match status" value="2"/>
</dbReference>
<evidence type="ECO:0000256" key="1">
    <source>
        <dbReference type="ARBA" id="ARBA00022737"/>
    </source>
</evidence>